<feature type="domain" description="BMERB" evidence="2">
    <location>
        <begin position="856"/>
        <end position="942"/>
    </location>
</feature>
<accession>A0AAD9DZS7</accession>
<protein>
    <recommendedName>
        <fullName evidence="2">BMERB domain-containing protein</fullName>
    </recommendedName>
</protein>
<comment type="caution">
    <text evidence="3">The sequence shown here is derived from an EMBL/GenBank/DDBJ whole genome shotgun (WGS) entry which is preliminary data.</text>
</comment>
<sequence>MAVWVQCGARPPSYAGMDSAEFTLLESDMYRILQNVLRELNTEQLEISKVMLRLTFHQKVHSNPLGCLALVRVAIRELERAVYVPEELYRRLYGSCKRLLTFPQPFCTVGLSYTRLLKAEISTPGLMYQRTLVSEHSLRNEQYPLQERVFVFADPAVFSESLGSLLRADIEGGSQLETQLGYMRSVVQHSLQATLGDDLCHGPSLTQALQATIIWLGTTEAIWQLWTCQENNSVPPNFRRRQMWTEQYGRLHCHNRSVYYRSHKNIEQDQDVESYFLEVLAAMEQSAVESKNEQSVLTKRLQQLYTQLLHSTGKDTLSRGSLADIPLPNPDMSFHMWWEEEELWREIAKFVRSSSTTDSFCLSADEFEVSDLSSYFDSDTPRLSVLSTDSGIERDMPPADSSDTEASGARAARADQQQGSCRLTRRIAKRIKPSASDSMALMQDALEESAWSTSTLQRHAWPKSSTVLKSRRNFTANVVVVGDDRSVGRLAGAYYRLRKMEARKLFLTAKVNIKLFYIPFSTQLSSPGSPSTVNKIREQHNSDLQIPVDPQGRVSPKDSNPCALGSYLGMLDPWYDFNVCSQGQMIPQLATVSDLSRQNRNKSFFTDIISYYVRMGQQPVYFTVYYVKIVFCDPDKSPKDDVFISHLSIDFPEYKLRHGTLKDVSFRQKKGPAETCGGLVSLIYKKVSLSNRETEKGLSLRTTGVQMSAVPTSKAEDLNRLTVDVNEMNPKSSLETKIRTCNLKLKTQERIGFTVCLDKDSRRTLLDVQSIEVEPCKEPGYYVQKSMKSKSRLMSEEDTDSGLSKYLNRGLLLPINTFSGIWYDCVFAEESVVSMADSTVTVDDIEGELLRIERIRDILVRRESELRYMMDDIQLCKEITRLKKELQTLISVPDKDKASEDRQREEELLQDIQKLVEARDYLVDDVEFERLREREEDKEMAGFLKSRSTLIQNAAPGRHLGASGQRQWPNSSPLVRKTGLALLKECCGFTCAIM</sequence>
<dbReference type="Pfam" id="PF10486">
    <property type="entry name" value="PI3K_1B_p101"/>
    <property type="match status" value="1"/>
</dbReference>
<keyword evidence="4" id="KW-1185">Reference proteome</keyword>
<dbReference type="Proteomes" id="UP001239994">
    <property type="component" value="Unassembled WGS sequence"/>
</dbReference>
<dbReference type="PANTHER" id="PTHR15593:SF1">
    <property type="entry name" value="PHOSPHOINOSITIDE 3-KINASE REGULATORY SUBUNIT 6"/>
    <property type="match status" value="1"/>
</dbReference>
<dbReference type="EMBL" id="JAROKS010000012">
    <property type="protein sequence ID" value="KAK1798964.1"/>
    <property type="molecule type" value="Genomic_DNA"/>
</dbReference>
<evidence type="ECO:0000313" key="4">
    <source>
        <dbReference type="Proteomes" id="UP001239994"/>
    </source>
</evidence>
<gene>
    <name evidence="3" type="ORF">P4O66_007234</name>
</gene>
<dbReference type="InterPro" id="IPR019522">
    <property type="entry name" value="PIK3R5/6"/>
</dbReference>
<dbReference type="GO" id="GO:0007186">
    <property type="term" value="P:G protein-coupled receptor signaling pathway"/>
    <property type="evidence" value="ECO:0007669"/>
    <property type="project" value="TreeGrafter"/>
</dbReference>
<dbReference type="AlphaFoldDB" id="A0AAD9DZS7"/>
<dbReference type="GO" id="GO:0046935">
    <property type="term" value="F:1-phosphatidylinositol-3-kinase regulator activity"/>
    <property type="evidence" value="ECO:0007669"/>
    <property type="project" value="InterPro"/>
</dbReference>
<dbReference type="PANTHER" id="PTHR15593">
    <property type="entry name" value="PHOSPHATIDYLINOSITOL 3-KINASE REGULATORY SUBUNIT"/>
    <property type="match status" value="1"/>
</dbReference>
<dbReference type="GO" id="GO:0005944">
    <property type="term" value="C:phosphatidylinositol 3-kinase complex, class IB"/>
    <property type="evidence" value="ECO:0007669"/>
    <property type="project" value="InterPro"/>
</dbReference>
<feature type="compositionally biased region" description="Low complexity" evidence="1">
    <location>
        <begin position="406"/>
        <end position="417"/>
    </location>
</feature>
<dbReference type="PROSITE" id="PS51848">
    <property type="entry name" value="BMERB"/>
    <property type="match status" value="1"/>
</dbReference>
<reference evidence="3" key="1">
    <citation type="submission" date="2023-03" db="EMBL/GenBank/DDBJ databases">
        <title>Electrophorus voltai genome.</title>
        <authorList>
            <person name="Bian C."/>
        </authorList>
    </citation>
    <scope>NUCLEOTIDE SEQUENCE</scope>
    <source>
        <strain evidence="3">CB-2022</strain>
        <tissue evidence="3">Muscle</tissue>
    </source>
</reference>
<dbReference type="Pfam" id="PF12130">
    <property type="entry name" value="bMERB_dom"/>
    <property type="match status" value="1"/>
</dbReference>
<proteinExistence type="predicted"/>
<evidence type="ECO:0000313" key="3">
    <source>
        <dbReference type="EMBL" id="KAK1798964.1"/>
    </source>
</evidence>
<evidence type="ECO:0000259" key="2">
    <source>
        <dbReference type="PROSITE" id="PS51848"/>
    </source>
</evidence>
<evidence type="ECO:0000256" key="1">
    <source>
        <dbReference type="SAM" id="MobiDB-lite"/>
    </source>
</evidence>
<dbReference type="SMART" id="SM01203">
    <property type="entry name" value="DUF3585"/>
    <property type="match status" value="1"/>
</dbReference>
<name>A0AAD9DZS7_9TELE</name>
<feature type="region of interest" description="Disordered" evidence="1">
    <location>
        <begin position="387"/>
        <end position="417"/>
    </location>
</feature>
<organism evidence="3 4">
    <name type="scientific">Electrophorus voltai</name>
    <dbReference type="NCBI Taxonomy" id="2609070"/>
    <lineage>
        <taxon>Eukaryota</taxon>
        <taxon>Metazoa</taxon>
        <taxon>Chordata</taxon>
        <taxon>Craniata</taxon>
        <taxon>Vertebrata</taxon>
        <taxon>Euteleostomi</taxon>
        <taxon>Actinopterygii</taxon>
        <taxon>Neopterygii</taxon>
        <taxon>Teleostei</taxon>
        <taxon>Ostariophysi</taxon>
        <taxon>Gymnotiformes</taxon>
        <taxon>Gymnotoidei</taxon>
        <taxon>Gymnotidae</taxon>
        <taxon>Electrophorus</taxon>
    </lineage>
</organism>
<dbReference type="InterPro" id="IPR022735">
    <property type="entry name" value="bMERB_dom"/>
</dbReference>